<evidence type="ECO:0000256" key="4">
    <source>
        <dbReference type="SAM" id="Coils"/>
    </source>
</evidence>
<organism evidence="6 7">
    <name type="scientific">Caenorhabditis bovis</name>
    <dbReference type="NCBI Taxonomy" id="2654633"/>
    <lineage>
        <taxon>Eukaryota</taxon>
        <taxon>Metazoa</taxon>
        <taxon>Ecdysozoa</taxon>
        <taxon>Nematoda</taxon>
        <taxon>Chromadorea</taxon>
        <taxon>Rhabditida</taxon>
        <taxon>Rhabditina</taxon>
        <taxon>Rhabditomorpha</taxon>
        <taxon>Rhabditoidea</taxon>
        <taxon>Rhabditidae</taxon>
        <taxon>Peloderinae</taxon>
        <taxon>Caenorhabditis</taxon>
    </lineage>
</organism>
<feature type="region of interest" description="Disordered" evidence="5">
    <location>
        <begin position="1090"/>
        <end position="1322"/>
    </location>
</feature>
<dbReference type="Gene3D" id="1.25.40.10">
    <property type="entry name" value="Tetratricopeptide repeat domain"/>
    <property type="match status" value="3"/>
</dbReference>
<feature type="compositionally biased region" description="Acidic residues" evidence="5">
    <location>
        <begin position="1251"/>
        <end position="1260"/>
    </location>
</feature>
<dbReference type="InterPro" id="IPR031101">
    <property type="entry name" value="Ctr9"/>
</dbReference>
<dbReference type="Pfam" id="PF14559">
    <property type="entry name" value="TPR_19"/>
    <property type="match status" value="1"/>
</dbReference>
<accession>A0A8S1EED8</accession>
<dbReference type="PANTHER" id="PTHR14027">
    <property type="entry name" value="RNA POLYMERASE-ASSOCIATED PROTEIN CTR9"/>
    <property type="match status" value="1"/>
</dbReference>
<dbReference type="Proteomes" id="UP000494206">
    <property type="component" value="Unassembled WGS sequence"/>
</dbReference>
<evidence type="ECO:0000313" key="6">
    <source>
        <dbReference type="EMBL" id="CAB3402036.1"/>
    </source>
</evidence>
<dbReference type="Pfam" id="PF13181">
    <property type="entry name" value="TPR_8"/>
    <property type="match status" value="2"/>
</dbReference>
<dbReference type="PROSITE" id="PS50005">
    <property type="entry name" value="TPR"/>
    <property type="match status" value="2"/>
</dbReference>
<gene>
    <name evidence="6" type="ORF">CBOVIS_LOCUS4708</name>
</gene>
<feature type="compositionally biased region" description="Basic residues" evidence="5">
    <location>
        <begin position="1134"/>
        <end position="1150"/>
    </location>
</feature>
<evidence type="ECO:0000256" key="5">
    <source>
        <dbReference type="SAM" id="MobiDB-lite"/>
    </source>
</evidence>
<dbReference type="GO" id="GO:0016593">
    <property type="term" value="C:Cdc73/Paf1 complex"/>
    <property type="evidence" value="ECO:0007669"/>
    <property type="project" value="TreeGrafter"/>
</dbReference>
<sequence>MESPTSFAIPIPLKDSNASHLKSLRRFSIEVWNLTQNWGDYSSKCAKALEQIVNARLQIMYSKTADEKLSDDEKLRLEAKILKSNDELNSNLDGLEKVIGKCSTAQQRIAAWKQLTATSSSKEEKNIVETLEETIPTIIRMFQRELDAKKCGLRDIAENENRSVYTVVLLAFKHEPFIDTNYLSKLYAIVANEDLVEINCTEFSSDDELINVLVAENAKLSYWIEAALIYYRHKRYSTFLYVLEKAGTLAGLEYAGVQTDQMRALDILAAYWMDQGYKEKNKEKRYDLFNKATVLFNTADKISMYEWSHLTVRAWFFLYEKEQRENKLLLADQQFNFVIKTQPKNCLSLIGKAVVSYNRKDFKSAVYYFRKAIRMCRHSVADLRVGLGYCFAKLNKPDKAKLAFERALELDENNVSAMCGLAILHLNTLEPELFKSAIQLFGKAYQIHQEHPVVLIHLANHFFFKREYDRVHQLAWHAMQTTESEEIKAEACYQVARLKHVQRQFDTAFQYYYQAKTLNNGELTIAYFGLGQMHIYRNELVQAIEAFEVVHRRMPNNMETVKILGSLYAHTTFTDLNEQAAARQKGRDLLLKYLETIPDDIEVCIDLAQLLESVDAPKSLHLYETAIDLLKTVEDIDPQPEMLNNVGALHMQLNDFEKAKKYFESARDRLLEMIETQERDESERVQLLTIRYNLARCLEHLCRTTEAEQMYREITKECPNYTDCYMRLGCLTRDRGQIYDSSVWFKNALQYDQTSPDAWTLIGNLHMSKNEWQPAQKKFEHILQKCENKTTDAYSLIALGNVWLEQLMTPNHKKEDEKKYMDRALAMYQKALKSQPRNLLAANGIGCVLAFKKAWNDARDVFSQVREATSTFLDVWINIAHVYMEREQYMPAVQMYSSAMKKFNRENDPAILHYLAKAYYRAGMVEEAKETLEKTLLEAQDNILVKFNYAVVMKRSAKNVLRQLKMTSDQVKNAISDLKFSERIFKYISKNDDLSLPGAKLLSRTICGEEAQNCRDLLTQANQKLEVAMAHDEEERKLKQKQEEEKEALRRKMMEEARRKEEEERQKLEAAKALRSTFVEMTKDIMRLPQVVEEKKSRSGRRKKGEDGDEFVNDSSDYGVHYGDGEGGEEGGERRKKDKAARKASRKRRERRESGSDAERRAEKKQRRKEEKERKMAERLSAKQTAKIKSRAFVSSSDDSSDDDKDRKQPEEDDDDDSPPPPIIGASDSDDDDAGAEVSRKKKKKAVVDSDASESDDDENPPVIGKSSDEDDEPGPSKKKASDESEEEEEEEDNDDDDQPSKKKKKKMMSSDESNSDDSDSD</sequence>
<feature type="repeat" description="TPR" evidence="3">
    <location>
        <begin position="381"/>
        <end position="414"/>
    </location>
</feature>
<name>A0A8S1EED8_9PELO</name>
<keyword evidence="7" id="KW-1185">Reference proteome</keyword>
<dbReference type="GO" id="GO:0006368">
    <property type="term" value="P:transcription elongation by RNA polymerase II"/>
    <property type="evidence" value="ECO:0007669"/>
    <property type="project" value="TreeGrafter"/>
</dbReference>
<dbReference type="OrthoDB" id="343875at2759"/>
<feature type="coiled-coil region" evidence="4">
    <location>
        <begin position="1031"/>
        <end position="1074"/>
    </location>
</feature>
<dbReference type="PANTHER" id="PTHR14027:SF2">
    <property type="entry name" value="RNA POLYMERASE-ASSOCIATED PROTEIN CTR9 HOMOLOG"/>
    <property type="match status" value="1"/>
</dbReference>
<evidence type="ECO:0000256" key="3">
    <source>
        <dbReference type="PROSITE-ProRule" id="PRU00339"/>
    </source>
</evidence>
<proteinExistence type="predicted"/>
<keyword evidence="2 3" id="KW-0802">TPR repeat</keyword>
<dbReference type="InterPro" id="IPR011990">
    <property type="entry name" value="TPR-like_helical_dom_sf"/>
</dbReference>
<protein>
    <submittedName>
        <fullName evidence="6">Uncharacterized protein</fullName>
    </submittedName>
</protein>
<feature type="repeat" description="TPR" evidence="3">
    <location>
        <begin position="524"/>
        <end position="557"/>
    </location>
</feature>
<reference evidence="6 7" key="1">
    <citation type="submission" date="2020-04" db="EMBL/GenBank/DDBJ databases">
        <authorList>
            <person name="Laetsch R D."/>
            <person name="Stevens L."/>
            <person name="Kumar S."/>
            <person name="Blaxter L. M."/>
        </authorList>
    </citation>
    <scope>NUCLEOTIDE SEQUENCE [LARGE SCALE GENOMIC DNA]</scope>
</reference>
<dbReference type="GO" id="GO:0000993">
    <property type="term" value="F:RNA polymerase II complex binding"/>
    <property type="evidence" value="ECO:0007669"/>
    <property type="project" value="TreeGrafter"/>
</dbReference>
<dbReference type="SMART" id="SM00028">
    <property type="entry name" value="TPR"/>
    <property type="match status" value="10"/>
</dbReference>
<feature type="compositionally biased region" description="Basic and acidic residues" evidence="5">
    <location>
        <begin position="1151"/>
        <end position="1181"/>
    </location>
</feature>
<dbReference type="GO" id="GO:0006355">
    <property type="term" value="P:regulation of DNA-templated transcription"/>
    <property type="evidence" value="ECO:0007669"/>
    <property type="project" value="InterPro"/>
</dbReference>
<evidence type="ECO:0000256" key="2">
    <source>
        <dbReference type="ARBA" id="ARBA00022803"/>
    </source>
</evidence>
<comment type="caution">
    <text evidence="6">The sequence shown here is derived from an EMBL/GenBank/DDBJ whole genome shotgun (WGS) entry which is preliminary data.</text>
</comment>
<evidence type="ECO:0000313" key="7">
    <source>
        <dbReference type="Proteomes" id="UP000494206"/>
    </source>
</evidence>
<dbReference type="SUPFAM" id="SSF48452">
    <property type="entry name" value="TPR-like"/>
    <property type="match status" value="2"/>
</dbReference>
<evidence type="ECO:0000256" key="1">
    <source>
        <dbReference type="ARBA" id="ARBA00022737"/>
    </source>
</evidence>
<keyword evidence="4" id="KW-0175">Coiled coil</keyword>
<feature type="compositionally biased region" description="Acidic residues" evidence="5">
    <location>
        <begin position="1284"/>
        <end position="1298"/>
    </location>
</feature>
<dbReference type="InterPro" id="IPR019734">
    <property type="entry name" value="TPR_rpt"/>
</dbReference>
<dbReference type="EMBL" id="CADEPM010000003">
    <property type="protein sequence ID" value="CAB3402036.1"/>
    <property type="molecule type" value="Genomic_DNA"/>
</dbReference>
<keyword evidence="1" id="KW-0677">Repeat</keyword>